<dbReference type="PANTHER" id="PTHR43798">
    <property type="entry name" value="MONOACYLGLYCEROL LIPASE"/>
    <property type="match status" value="1"/>
</dbReference>
<dbReference type="OrthoDB" id="408373at2759"/>
<protein>
    <recommendedName>
        <fullName evidence="1">AB hydrolase-1 domain-containing protein</fullName>
    </recommendedName>
</protein>
<evidence type="ECO:0000313" key="2">
    <source>
        <dbReference type="EMBL" id="KIJ40418.1"/>
    </source>
</evidence>
<feature type="domain" description="AB hydrolase-1" evidence="1">
    <location>
        <begin position="31"/>
        <end position="274"/>
    </location>
</feature>
<dbReference type="EMBL" id="KN837144">
    <property type="protein sequence ID" value="KIJ40418.1"/>
    <property type="molecule type" value="Genomic_DNA"/>
</dbReference>
<dbReference type="Pfam" id="PF12697">
    <property type="entry name" value="Abhydrolase_6"/>
    <property type="match status" value="1"/>
</dbReference>
<dbReference type="InterPro" id="IPR050266">
    <property type="entry name" value="AB_hydrolase_sf"/>
</dbReference>
<evidence type="ECO:0000313" key="3">
    <source>
        <dbReference type="Proteomes" id="UP000054279"/>
    </source>
</evidence>
<dbReference type="Proteomes" id="UP000054279">
    <property type="component" value="Unassembled WGS sequence"/>
</dbReference>
<dbReference type="SUPFAM" id="SSF53474">
    <property type="entry name" value="alpha/beta-Hydrolases"/>
    <property type="match status" value="1"/>
</dbReference>
<dbReference type="PANTHER" id="PTHR43798:SF33">
    <property type="entry name" value="HYDROLASE, PUTATIVE (AFU_ORTHOLOGUE AFUA_2G14860)-RELATED"/>
    <property type="match status" value="1"/>
</dbReference>
<dbReference type="Gene3D" id="3.40.50.1820">
    <property type="entry name" value="alpha/beta hydrolase"/>
    <property type="match status" value="1"/>
</dbReference>
<dbReference type="GO" id="GO:0016020">
    <property type="term" value="C:membrane"/>
    <property type="evidence" value="ECO:0007669"/>
    <property type="project" value="TreeGrafter"/>
</dbReference>
<gene>
    <name evidence="2" type="ORF">M422DRAFT_230170</name>
</gene>
<evidence type="ECO:0000259" key="1">
    <source>
        <dbReference type="Pfam" id="PF12697"/>
    </source>
</evidence>
<dbReference type="InterPro" id="IPR029058">
    <property type="entry name" value="AB_hydrolase_fold"/>
</dbReference>
<sequence length="286" mass="30748">MAPSTTEKVLTSTDGKKIYAKAVGDSSKPSIIFIHGLTLSAAVWDDIFTDNRLLDKFYLVAYDMRGHGRSAKPLDLAGHSSSLYADDFAAVCKAFGLSKPILLGWSLGATVAADVCTHLGKDAISGVVYVTALPYIGPIMNEVGTSTVLGFLPGLFTTEDLALSRETKLLFLDSLFNDPESVPVSLKWQWLGSAVLQAPEVSQLVLSREQDPAKLFEAGEKGLPLLIINGSNDKQVKGDAVVSAMKAKFVKTTAETIEGGSHALFVDNRDEFIKVLIKWAITLQNA</sequence>
<dbReference type="InterPro" id="IPR000073">
    <property type="entry name" value="AB_hydrolase_1"/>
</dbReference>
<proteinExistence type="predicted"/>
<dbReference type="AlphaFoldDB" id="A0A0C9UBA2"/>
<accession>A0A0C9UBA2</accession>
<name>A0A0C9UBA2_SPHS4</name>
<organism evidence="2 3">
    <name type="scientific">Sphaerobolus stellatus (strain SS14)</name>
    <dbReference type="NCBI Taxonomy" id="990650"/>
    <lineage>
        <taxon>Eukaryota</taxon>
        <taxon>Fungi</taxon>
        <taxon>Dikarya</taxon>
        <taxon>Basidiomycota</taxon>
        <taxon>Agaricomycotina</taxon>
        <taxon>Agaricomycetes</taxon>
        <taxon>Phallomycetidae</taxon>
        <taxon>Geastrales</taxon>
        <taxon>Sphaerobolaceae</taxon>
        <taxon>Sphaerobolus</taxon>
    </lineage>
</organism>
<reference evidence="2 3" key="1">
    <citation type="submission" date="2014-06" db="EMBL/GenBank/DDBJ databases">
        <title>Evolutionary Origins and Diversification of the Mycorrhizal Mutualists.</title>
        <authorList>
            <consortium name="DOE Joint Genome Institute"/>
            <consortium name="Mycorrhizal Genomics Consortium"/>
            <person name="Kohler A."/>
            <person name="Kuo A."/>
            <person name="Nagy L.G."/>
            <person name="Floudas D."/>
            <person name="Copeland A."/>
            <person name="Barry K.W."/>
            <person name="Cichocki N."/>
            <person name="Veneault-Fourrey C."/>
            <person name="LaButti K."/>
            <person name="Lindquist E.A."/>
            <person name="Lipzen A."/>
            <person name="Lundell T."/>
            <person name="Morin E."/>
            <person name="Murat C."/>
            <person name="Riley R."/>
            <person name="Ohm R."/>
            <person name="Sun H."/>
            <person name="Tunlid A."/>
            <person name="Henrissat B."/>
            <person name="Grigoriev I.V."/>
            <person name="Hibbett D.S."/>
            <person name="Martin F."/>
        </authorList>
    </citation>
    <scope>NUCLEOTIDE SEQUENCE [LARGE SCALE GENOMIC DNA]</scope>
    <source>
        <strain evidence="2 3">SS14</strain>
    </source>
</reference>
<keyword evidence="3" id="KW-1185">Reference proteome</keyword>
<dbReference type="HOGENOM" id="CLU_020336_18_1_1"/>